<evidence type="ECO:0000313" key="10">
    <source>
        <dbReference type="Ensembl" id="ENSCINP00000010322.3"/>
    </source>
</evidence>
<dbReference type="Pfam" id="PF07527">
    <property type="entry name" value="Hairy_orange"/>
    <property type="match status" value="1"/>
</dbReference>
<dbReference type="HOGENOM" id="CLU_068550_2_2_1"/>
<dbReference type="GO" id="GO:0006357">
    <property type="term" value="P:regulation of transcription by RNA polymerase II"/>
    <property type="evidence" value="ECO:0000318"/>
    <property type="project" value="GO_Central"/>
</dbReference>
<reference evidence="11" key="1">
    <citation type="journal article" date="2002" name="Science">
        <title>The draft genome of Ciona intestinalis: insights into chordate and vertebrate origins.</title>
        <authorList>
            <person name="Dehal P."/>
            <person name="Satou Y."/>
            <person name="Campbell R.K."/>
            <person name="Chapman J."/>
            <person name="Degnan B."/>
            <person name="De Tomaso A."/>
            <person name="Davidson B."/>
            <person name="Di Gregorio A."/>
            <person name="Gelpke M."/>
            <person name="Goodstein D.M."/>
            <person name="Harafuji N."/>
            <person name="Hastings K.E."/>
            <person name="Ho I."/>
            <person name="Hotta K."/>
            <person name="Huang W."/>
            <person name="Kawashima T."/>
            <person name="Lemaire P."/>
            <person name="Martinez D."/>
            <person name="Meinertzhagen I.A."/>
            <person name="Necula S."/>
            <person name="Nonaka M."/>
            <person name="Putnam N."/>
            <person name="Rash S."/>
            <person name="Saiga H."/>
            <person name="Satake M."/>
            <person name="Terry A."/>
            <person name="Yamada L."/>
            <person name="Wang H.G."/>
            <person name="Awazu S."/>
            <person name="Azumi K."/>
            <person name="Boore J."/>
            <person name="Branno M."/>
            <person name="Chin-Bow S."/>
            <person name="DeSantis R."/>
            <person name="Doyle S."/>
            <person name="Francino P."/>
            <person name="Keys D.N."/>
            <person name="Haga S."/>
            <person name="Hayashi H."/>
            <person name="Hino K."/>
            <person name="Imai K.S."/>
            <person name="Inaba K."/>
            <person name="Kano S."/>
            <person name="Kobayashi K."/>
            <person name="Kobayashi M."/>
            <person name="Lee B.I."/>
            <person name="Makabe K.W."/>
            <person name="Manohar C."/>
            <person name="Matassi G."/>
            <person name="Medina M."/>
            <person name="Mochizuki Y."/>
            <person name="Mount S."/>
            <person name="Morishita T."/>
            <person name="Miura S."/>
            <person name="Nakayama A."/>
            <person name="Nishizaka S."/>
            <person name="Nomoto H."/>
            <person name="Ohta F."/>
            <person name="Oishi K."/>
            <person name="Rigoutsos I."/>
            <person name="Sano M."/>
            <person name="Sasaki A."/>
            <person name="Sasakura Y."/>
            <person name="Shoguchi E."/>
            <person name="Shin-i T."/>
            <person name="Spagnuolo A."/>
            <person name="Stainier D."/>
            <person name="Suzuki M.M."/>
            <person name="Tassy O."/>
            <person name="Takatori N."/>
            <person name="Tokuoka M."/>
            <person name="Yagi K."/>
            <person name="Yoshizaki F."/>
            <person name="Wada S."/>
            <person name="Zhang C."/>
            <person name="Hyatt P.D."/>
            <person name="Larimer F."/>
            <person name="Detter C."/>
            <person name="Doggett N."/>
            <person name="Glavina T."/>
            <person name="Hawkins T."/>
            <person name="Richardson P."/>
            <person name="Lucas S."/>
            <person name="Kohara Y."/>
            <person name="Levine M."/>
            <person name="Satoh N."/>
            <person name="Rokhsar D.S."/>
        </authorList>
    </citation>
    <scope>NUCLEOTIDE SEQUENCE [LARGE SCALE GENOMIC DNA]</scope>
</reference>
<dbReference type="OMA" id="EGFAECA"/>
<dbReference type="GO" id="GO:0050767">
    <property type="term" value="P:regulation of neurogenesis"/>
    <property type="evidence" value="ECO:0000318"/>
    <property type="project" value="GO_Central"/>
</dbReference>
<reference evidence="10" key="3">
    <citation type="submission" date="2025-08" db="UniProtKB">
        <authorList>
            <consortium name="Ensembl"/>
        </authorList>
    </citation>
    <scope>IDENTIFICATION</scope>
</reference>
<evidence type="ECO:0000256" key="7">
    <source>
        <dbReference type="SAM" id="MobiDB-lite"/>
    </source>
</evidence>
<dbReference type="GO" id="GO:0000981">
    <property type="term" value="F:DNA-binding transcription factor activity, RNA polymerase II-specific"/>
    <property type="evidence" value="ECO:0000318"/>
    <property type="project" value="GO_Central"/>
</dbReference>
<dbReference type="Proteomes" id="UP000008144">
    <property type="component" value="Chromosome 3"/>
</dbReference>
<feature type="domain" description="Orange" evidence="9">
    <location>
        <begin position="101"/>
        <end position="135"/>
    </location>
</feature>
<dbReference type="AlphaFoldDB" id="F6TXK6"/>
<evidence type="ECO:0000256" key="4">
    <source>
        <dbReference type="ARBA" id="ARBA00023125"/>
    </source>
</evidence>
<dbReference type="InterPro" id="IPR003650">
    <property type="entry name" value="Orange_dom"/>
</dbReference>
<evidence type="ECO:0000259" key="8">
    <source>
        <dbReference type="PROSITE" id="PS50888"/>
    </source>
</evidence>
<accession>F6TXK6</accession>
<dbReference type="PROSITE" id="PS50888">
    <property type="entry name" value="BHLH"/>
    <property type="match status" value="1"/>
</dbReference>
<reference evidence="10" key="4">
    <citation type="submission" date="2025-09" db="UniProtKB">
        <authorList>
            <consortium name="Ensembl"/>
        </authorList>
    </citation>
    <scope>IDENTIFICATION</scope>
</reference>
<feature type="compositionally biased region" description="Low complexity" evidence="7">
    <location>
        <begin position="227"/>
        <end position="261"/>
    </location>
</feature>
<proteinExistence type="predicted"/>
<dbReference type="FunFam" id="4.10.280.10:FF:000009">
    <property type="entry name" value="Transcription factor HES-1"/>
    <property type="match status" value="1"/>
</dbReference>
<dbReference type="Gene3D" id="6.10.250.980">
    <property type="match status" value="1"/>
</dbReference>
<dbReference type="Gene3D" id="4.10.280.10">
    <property type="entry name" value="Helix-loop-helix DNA-binding domain"/>
    <property type="match status" value="1"/>
</dbReference>
<dbReference type="InterPro" id="IPR036638">
    <property type="entry name" value="HLH_DNA-bd_sf"/>
</dbReference>
<evidence type="ECO:0000256" key="1">
    <source>
        <dbReference type="ARBA" id="ARBA00004123"/>
    </source>
</evidence>
<dbReference type="GO" id="GO:0046983">
    <property type="term" value="F:protein dimerization activity"/>
    <property type="evidence" value="ECO:0007669"/>
    <property type="project" value="InterPro"/>
</dbReference>
<evidence type="ECO:0000256" key="2">
    <source>
        <dbReference type="ARBA" id="ARBA00022491"/>
    </source>
</evidence>
<dbReference type="EMBL" id="EAAA01001637">
    <property type="status" value="NOT_ANNOTATED_CDS"/>
    <property type="molecule type" value="Genomic_DNA"/>
</dbReference>
<feature type="compositionally biased region" description="Low complexity" evidence="7">
    <location>
        <begin position="290"/>
        <end position="303"/>
    </location>
</feature>
<evidence type="ECO:0000259" key="9">
    <source>
        <dbReference type="PROSITE" id="PS51054"/>
    </source>
</evidence>
<protein>
    <recommendedName>
        <fullName evidence="12">Transcription factor protein</fullName>
    </recommendedName>
</protein>
<evidence type="ECO:0000256" key="5">
    <source>
        <dbReference type="ARBA" id="ARBA00023163"/>
    </source>
</evidence>
<comment type="subcellular location">
    <subcellularLocation>
        <location evidence="1">Nucleus</location>
    </subcellularLocation>
</comment>
<dbReference type="SUPFAM" id="SSF47459">
    <property type="entry name" value="HLH, helix-loop-helix DNA-binding domain"/>
    <property type="match status" value="1"/>
</dbReference>
<dbReference type="GO" id="GO:0000978">
    <property type="term" value="F:RNA polymerase II cis-regulatory region sequence-specific DNA binding"/>
    <property type="evidence" value="ECO:0000318"/>
    <property type="project" value="GO_Central"/>
</dbReference>
<name>F6TXK6_CIOIN</name>
<dbReference type="GO" id="GO:0009952">
    <property type="term" value="P:anterior/posterior pattern specification"/>
    <property type="evidence" value="ECO:0000318"/>
    <property type="project" value="GO_Central"/>
</dbReference>
<evidence type="ECO:0000256" key="6">
    <source>
        <dbReference type="ARBA" id="ARBA00023242"/>
    </source>
</evidence>
<organism evidence="10 11">
    <name type="scientific">Ciona intestinalis</name>
    <name type="common">Transparent sea squirt</name>
    <name type="synonym">Ascidia intestinalis</name>
    <dbReference type="NCBI Taxonomy" id="7719"/>
    <lineage>
        <taxon>Eukaryota</taxon>
        <taxon>Metazoa</taxon>
        <taxon>Chordata</taxon>
        <taxon>Tunicata</taxon>
        <taxon>Ascidiacea</taxon>
        <taxon>Phlebobranchia</taxon>
        <taxon>Cionidae</taxon>
        <taxon>Ciona</taxon>
    </lineage>
</organism>
<evidence type="ECO:0000256" key="3">
    <source>
        <dbReference type="ARBA" id="ARBA00023015"/>
    </source>
</evidence>
<dbReference type="InterPro" id="IPR011598">
    <property type="entry name" value="bHLH_dom"/>
</dbReference>
<feature type="region of interest" description="Disordered" evidence="7">
    <location>
        <begin position="212"/>
        <end position="333"/>
    </location>
</feature>
<dbReference type="SUPFAM" id="SSF158457">
    <property type="entry name" value="Orange domain-like"/>
    <property type="match status" value="1"/>
</dbReference>
<dbReference type="InterPro" id="IPR050370">
    <property type="entry name" value="HES_HEY"/>
</dbReference>
<keyword evidence="11" id="KW-1185">Reference proteome</keyword>
<dbReference type="PROSITE" id="PS51054">
    <property type="entry name" value="ORANGE"/>
    <property type="match status" value="1"/>
</dbReference>
<sequence length="333" mass="36499">MKTVMTPQSSTVQIVSSSSIMKNDRRASKPLMEKRRRERINKSLNELKSILLHALRKDQSTCHSKLEKADILEMTVRYLRGIQRQRMNAAITLDPSVVSKYRNGYVECKNEVSHFLENSSENVHPDVKSRLINHLGNTLPHQPVHQLPPHMMCSNARTAPLLTTTAPVAAGPNVTPLQIQMSPNTQIQQAMAAAAAAMAQNRSILTHHINYSSEESPRPSPDANIASINESQRRNSSSSFTSSGFVSPGSPLSPSTSPSKSNVQGSFMLFPQHCSPVSPMSAEEGRHESAPTSPAASSFSPTPESHHPTTSHVRSISPSGSEMSDSDPVWRPW</sequence>
<dbReference type="GeneTree" id="ENSGT00940000166705"/>
<dbReference type="GO" id="GO:0005634">
    <property type="term" value="C:nucleus"/>
    <property type="evidence" value="ECO:0000318"/>
    <property type="project" value="GO_Central"/>
</dbReference>
<keyword evidence="4" id="KW-0238">DNA-binding</keyword>
<reference evidence="10" key="2">
    <citation type="journal article" date="2008" name="Genome Biol.">
        <title>Improved genome assembly and evidence-based global gene model set for the chordate Ciona intestinalis: new insight into intron and operon populations.</title>
        <authorList>
            <person name="Satou Y."/>
            <person name="Mineta K."/>
            <person name="Ogasawara M."/>
            <person name="Sasakura Y."/>
            <person name="Shoguchi E."/>
            <person name="Ueno K."/>
            <person name="Yamada L."/>
            <person name="Matsumoto J."/>
            <person name="Wasserscheid J."/>
            <person name="Dewar K."/>
            <person name="Wiley G.B."/>
            <person name="Macmil S.L."/>
            <person name="Roe B.A."/>
            <person name="Zeller R.W."/>
            <person name="Hastings K.E."/>
            <person name="Lemaire P."/>
            <person name="Lindquist E."/>
            <person name="Endo T."/>
            <person name="Hotta K."/>
            <person name="Inaba K."/>
        </authorList>
    </citation>
    <scope>NUCLEOTIDE SEQUENCE [LARGE SCALE GENOMIC DNA]</scope>
    <source>
        <strain evidence="10">wild type</strain>
    </source>
</reference>
<keyword evidence="2" id="KW-0678">Repressor</keyword>
<feature type="compositionally biased region" description="Polar residues" evidence="7">
    <location>
        <begin position="308"/>
        <end position="323"/>
    </location>
</feature>
<dbReference type="STRING" id="7719.ENSCINP00000010322"/>
<dbReference type="Ensembl" id="ENSCINT00000010322.3">
    <property type="protein sequence ID" value="ENSCINP00000010322.3"/>
    <property type="gene ID" value="ENSCING00000005021.3"/>
</dbReference>
<evidence type="ECO:0008006" key="12">
    <source>
        <dbReference type="Google" id="ProtNLM"/>
    </source>
</evidence>
<dbReference type="Pfam" id="PF00010">
    <property type="entry name" value="HLH"/>
    <property type="match status" value="1"/>
</dbReference>
<dbReference type="SMART" id="SM00353">
    <property type="entry name" value="HLH"/>
    <property type="match status" value="1"/>
</dbReference>
<keyword evidence="3" id="KW-0805">Transcription regulation</keyword>
<dbReference type="PANTHER" id="PTHR10985">
    <property type="entry name" value="BASIC HELIX-LOOP-HELIX TRANSCRIPTION FACTOR, HES-RELATED"/>
    <property type="match status" value="1"/>
</dbReference>
<dbReference type="SMART" id="SM00511">
    <property type="entry name" value="ORANGE"/>
    <property type="match status" value="1"/>
</dbReference>
<feature type="domain" description="BHLH" evidence="8">
    <location>
        <begin position="24"/>
        <end position="82"/>
    </location>
</feature>
<keyword evidence="6" id="KW-0539">Nucleus</keyword>
<evidence type="ECO:0000313" key="11">
    <source>
        <dbReference type="Proteomes" id="UP000008144"/>
    </source>
</evidence>
<keyword evidence="5" id="KW-0804">Transcription</keyword>
<dbReference type="InParanoid" id="F6TXK6"/>